<sequence length="150" mass="16857">MSWRGKPALKIRACLPTLPPSLACRRMGHPTRIPAFVPELPSCRRTCLPLFRCDHLSHHHHLYSTITITARCLDLLRRSGTIRGLLWAILDRGLINSPTRLDDSIKCFTSHTPAHFSHSPSKPGLHPLHVPDAWAMQFLAETEEPAPLPV</sequence>
<dbReference type="EMBL" id="JAULSW010000008">
    <property type="protein sequence ID" value="KAK3372076.1"/>
    <property type="molecule type" value="Genomic_DNA"/>
</dbReference>
<protein>
    <submittedName>
        <fullName evidence="1">Uncharacterized protein</fullName>
    </submittedName>
</protein>
<name>A0AAE0K9X7_9PEZI</name>
<evidence type="ECO:0000313" key="2">
    <source>
        <dbReference type="Proteomes" id="UP001285441"/>
    </source>
</evidence>
<comment type="caution">
    <text evidence="1">The sequence shown here is derived from an EMBL/GenBank/DDBJ whole genome shotgun (WGS) entry which is preliminary data.</text>
</comment>
<gene>
    <name evidence="1" type="ORF">B0H63DRAFT_483805</name>
</gene>
<organism evidence="1 2">
    <name type="scientific">Podospora didyma</name>
    <dbReference type="NCBI Taxonomy" id="330526"/>
    <lineage>
        <taxon>Eukaryota</taxon>
        <taxon>Fungi</taxon>
        <taxon>Dikarya</taxon>
        <taxon>Ascomycota</taxon>
        <taxon>Pezizomycotina</taxon>
        <taxon>Sordariomycetes</taxon>
        <taxon>Sordariomycetidae</taxon>
        <taxon>Sordariales</taxon>
        <taxon>Podosporaceae</taxon>
        <taxon>Podospora</taxon>
    </lineage>
</organism>
<evidence type="ECO:0000313" key="1">
    <source>
        <dbReference type="EMBL" id="KAK3372076.1"/>
    </source>
</evidence>
<proteinExistence type="predicted"/>
<keyword evidence="2" id="KW-1185">Reference proteome</keyword>
<reference evidence="1" key="2">
    <citation type="submission" date="2023-06" db="EMBL/GenBank/DDBJ databases">
        <authorList>
            <consortium name="Lawrence Berkeley National Laboratory"/>
            <person name="Haridas S."/>
            <person name="Hensen N."/>
            <person name="Bonometti L."/>
            <person name="Westerberg I."/>
            <person name="Brannstrom I.O."/>
            <person name="Guillou S."/>
            <person name="Cros-Aarteil S."/>
            <person name="Calhoun S."/>
            <person name="Kuo A."/>
            <person name="Mondo S."/>
            <person name="Pangilinan J."/>
            <person name="Riley R."/>
            <person name="LaButti K."/>
            <person name="Andreopoulos B."/>
            <person name="Lipzen A."/>
            <person name="Chen C."/>
            <person name="Yanf M."/>
            <person name="Daum C."/>
            <person name="Ng V."/>
            <person name="Clum A."/>
            <person name="Steindorff A."/>
            <person name="Ohm R."/>
            <person name="Martin F."/>
            <person name="Silar P."/>
            <person name="Natvig D."/>
            <person name="Lalanne C."/>
            <person name="Gautier V."/>
            <person name="Ament-velasquez S.L."/>
            <person name="Kruys A."/>
            <person name="Hutchinson M.I."/>
            <person name="Powell A.J."/>
            <person name="Barry K."/>
            <person name="Miller A.N."/>
            <person name="Grigoriev I.V."/>
            <person name="Debuchy R."/>
            <person name="Gladieux P."/>
            <person name="Thoren M.H."/>
            <person name="Johannesson H."/>
        </authorList>
    </citation>
    <scope>NUCLEOTIDE SEQUENCE</scope>
    <source>
        <strain evidence="1">CBS 232.78</strain>
    </source>
</reference>
<accession>A0AAE0K9X7</accession>
<dbReference type="Proteomes" id="UP001285441">
    <property type="component" value="Unassembled WGS sequence"/>
</dbReference>
<dbReference type="AlphaFoldDB" id="A0AAE0K9X7"/>
<reference evidence="1" key="1">
    <citation type="journal article" date="2023" name="Mol. Phylogenet. Evol.">
        <title>Genome-scale phylogeny and comparative genomics of the fungal order Sordariales.</title>
        <authorList>
            <person name="Hensen N."/>
            <person name="Bonometti L."/>
            <person name="Westerberg I."/>
            <person name="Brannstrom I.O."/>
            <person name="Guillou S."/>
            <person name="Cros-Aarteil S."/>
            <person name="Calhoun S."/>
            <person name="Haridas S."/>
            <person name="Kuo A."/>
            <person name="Mondo S."/>
            <person name="Pangilinan J."/>
            <person name="Riley R."/>
            <person name="LaButti K."/>
            <person name="Andreopoulos B."/>
            <person name="Lipzen A."/>
            <person name="Chen C."/>
            <person name="Yan M."/>
            <person name="Daum C."/>
            <person name="Ng V."/>
            <person name="Clum A."/>
            <person name="Steindorff A."/>
            <person name="Ohm R.A."/>
            <person name="Martin F."/>
            <person name="Silar P."/>
            <person name="Natvig D.O."/>
            <person name="Lalanne C."/>
            <person name="Gautier V."/>
            <person name="Ament-Velasquez S.L."/>
            <person name="Kruys A."/>
            <person name="Hutchinson M.I."/>
            <person name="Powell A.J."/>
            <person name="Barry K."/>
            <person name="Miller A.N."/>
            <person name="Grigoriev I.V."/>
            <person name="Debuchy R."/>
            <person name="Gladieux P."/>
            <person name="Hiltunen Thoren M."/>
            <person name="Johannesson H."/>
        </authorList>
    </citation>
    <scope>NUCLEOTIDE SEQUENCE</scope>
    <source>
        <strain evidence="1">CBS 232.78</strain>
    </source>
</reference>